<feature type="transmembrane region" description="Helical" evidence="5">
    <location>
        <begin position="621"/>
        <end position="639"/>
    </location>
</feature>
<sequence>MKNIFHIYAADIHRLIRNWAAVVIISGLAVLPSLYAWFNIEASWDPYGQTSGISIAVANLDKGTTLRDQPINLGKEIVQSLQHNEKLGWRFTTDSENAIQGVRHGDDYAAIVIPEDFSARIGTVLTNEPVKAQILYYTNEKINAISPKVTAQGASGIVEEISKNFIKTANGTIFEIFNTLGIEIENQLPAIQKIRNLLFRLEKSFPELNEAVSVAEEDIKLANQLVKQANTALPRLESIATDGKEIAGALLEFTKEAASASKSLEPALRQDLEVLDAATGAFSQVLDALGKTDIDPKELADRLNAAQERAKIAAQAADRLARLFKRLGSLSPAAASGAARLEEIAKRWTTAQSVLQTITQAVEEGKEAPAESIDKLKKLSDDITSLTGTLLNRYDSEIGPAISNAFAKGSDMAKRVQNELNQALASVPNIQRLLEDARKGLNLGGKEIQLAHSRLPEAELRITTLANRMREMEAEGDIQEVIDLLKNNFELESQFFAEPVTLQENRLYPIPNYGSAMSPFFTTLSLWVGALLLVSLLSVEVHEEEKGFRSIEVYFGRFLTFLTIALFQALFVTLGDLYLLQAYVVNPGWFILFALLNGSIFMLIVYTLVSVFGNVGKAMAIVLLVLQLAGAGGTFPIQMTPPFFQALHPYLPFTYAISMMREAVGGILWDIVYLDILFMLIFAVMALVVGILLKKPINQASSRLVSKAKASKLIH</sequence>
<dbReference type="PANTHER" id="PTHR43077">
    <property type="entry name" value="TRANSPORT PERMEASE YVFS-RELATED"/>
    <property type="match status" value="1"/>
</dbReference>
<dbReference type="RefSeq" id="WP_054401571.1">
    <property type="nucleotide sequence ID" value="NZ_LIUT01000001.1"/>
</dbReference>
<dbReference type="Proteomes" id="UP000036932">
    <property type="component" value="Unassembled WGS sequence"/>
</dbReference>
<evidence type="ECO:0000259" key="6">
    <source>
        <dbReference type="Pfam" id="PF12698"/>
    </source>
</evidence>
<feature type="transmembrane region" description="Helical" evidence="5">
    <location>
        <begin position="671"/>
        <end position="693"/>
    </location>
</feature>
<feature type="transmembrane region" description="Helical" evidence="5">
    <location>
        <begin position="558"/>
        <end position="583"/>
    </location>
</feature>
<keyword evidence="3 5" id="KW-1133">Transmembrane helix</keyword>
<organism evidence="7 8">
    <name type="scientific">Paenibacillus solani</name>
    <dbReference type="NCBI Taxonomy" id="1705565"/>
    <lineage>
        <taxon>Bacteria</taxon>
        <taxon>Bacillati</taxon>
        <taxon>Bacillota</taxon>
        <taxon>Bacilli</taxon>
        <taxon>Bacillales</taxon>
        <taxon>Paenibacillaceae</taxon>
        <taxon>Paenibacillus</taxon>
    </lineage>
</organism>
<feature type="transmembrane region" description="Helical" evidence="5">
    <location>
        <begin position="20"/>
        <end position="38"/>
    </location>
</feature>
<evidence type="ECO:0000256" key="1">
    <source>
        <dbReference type="ARBA" id="ARBA00004141"/>
    </source>
</evidence>
<dbReference type="InterPro" id="IPR017501">
    <property type="entry name" value="Phage_infect_YhgE_C"/>
</dbReference>
<dbReference type="AlphaFoldDB" id="A0A0M1P2H1"/>
<dbReference type="InterPro" id="IPR013525">
    <property type="entry name" value="ABC2_TM"/>
</dbReference>
<dbReference type="InterPro" id="IPR051328">
    <property type="entry name" value="T7SS_ABC-Transporter"/>
</dbReference>
<dbReference type="NCBIfam" id="TIGR03062">
    <property type="entry name" value="pip_yhgE_Cterm"/>
    <property type="match status" value="1"/>
</dbReference>
<dbReference type="Pfam" id="PF12698">
    <property type="entry name" value="ABC2_membrane_3"/>
    <property type="match status" value="1"/>
</dbReference>
<feature type="transmembrane region" description="Helical" evidence="5">
    <location>
        <begin position="516"/>
        <end position="537"/>
    </location>
</feature>
<evidence type="ECO:0000313" key="7">
    <source>
        <dbReference type="EMBL" id="KOR88592.1"/>
    </source>
</evidence>
<feature type="transmembrane region" description="Helical" evidence="5">
    <location>
        <begin position="589"/>
        <end position="609"/>
    </location>
</feature>
<evidence type="ECO:0000256" key="5">
    <source>
        <dbReference type="SAM" id="Phobius"/>
    </source>
</evidence>
<protein>
    <submittedName>
        <fullName evidence="7">YhgE/Pip</fullName>
    </submittedName>
</protein>
<gene>
    <name evidence="7" type="ORF">AM231_05115</name>
</gene>
<name>A0A0M1P2H1_9BACL</name>
<dbReference type="PATRIC" id="fig|1705565.3.peg.2915"/>
<keyword evidence="8" id="KW-1185">Reference proteome</keyword>
<dbReference type="GO" id="GO:0140359">
    <property type="term" value="F:ABC-type transporter activity"/>
    <property type="evidence" value="ECO:0007669"/>
    <property type="project" value="InterPro"/>
</dbReference>
<dbReference type="OrthoDB" id="9811483at2"/>
<accession>A0A0M1P2H1</accession>
<proteinExistence type="predicted"/>
<evidence type="ECO:0000256" key="2">
    <source>
        <dbReference type="ARBA" id="ARBA00022692"/>
    </source>
</evidence>
<dbReference type="Gene3D" id="3.40.1710.10">
    <property type="entry name" value="abc type-2 transporter like domain"/>
    <property type="match status" value="1"/>
</dbReference>
<comment type="subcellular location">
    <subcellularLocation>
        <location evidence="1">Membrane</location>
        <topology evidence="1">Multi-pass membrane protein</topology>
    </subcellularLocation>
</comment>
<dbReference type="EMBL" id="LIUT01000001">
    <property type="protein sequence ID" value="KOR88592.1"/>
    <property type="molecule type" value="Genomic_DNA"/>
</dbReference>
<reference evidence="8" key="1">
    <citation type="submission" date="2015-08" db="EMBL/GenBank/DDBJ databases">
        <title>Genome sequencing project for genomic taxonomy and phylogenomics of Bacillus-like bacteria.</title>
        <authorList>
            <person name="Liu B."/>
            <person name="Wang J."/>
            <person name="Zhu Y."/>
            <person name="Liu G."/>
            <person name="Chen Q."/>
            <person name="Chen Z."/>
            <person name="Lan J."/>
            <person name="Che J."/>
            <person name="Ge C."/>
            <person name="Shi H."/>
            <person name="Pan Z."/>
            <person name="Liu X."/>
        </authorList>
    </citation>
    <scope>NUCLEOTIDE SEQUENCE [LARGE SCALE GENOMIC DNA]</scope>
    <source>
        <strain evidence="8">FJAT-22460</strain>
    </source>
</reference>
<evidence type="ECO:0000256" key="4">
    <source>
        <dbReference type="ARBA" id="ARBA00023136"/>
    </source>
</evidence>
<dbReference type="NCBIfam" id="TIGR03061">
    <property type="entry name" value="pip_yhgE_Nterm"/>
    <property type="match status" value="1"/>
</dbReference>
<dbReference type="InterPro" id="IPR017500">
    <property type="entry name" value="Phage_infect_YhgE_N"/>
</dbReference>
<keyword evidence="4 5" id="KW-0472">Membrane</keyword>
<dbReference type="GO" id="GO:0016020">
    <property type="term" value="C:membrane"/>
    <property type="evidence" value="ECO:0007669"/>
    <property type="project" value="UniProtKB-SubCell"/>
</dbReference>
<feature type="domain" description="ABC-2 type transporter transmembrane" evidence="6">
    <location>
        <begin position="475"/>
        <end position="691"/>
    </location>
</feature>
<comment type="caution">
    <text evidence="7">The sequence shown here is derived from an EMBL/GenBank/DDBJ whole genome shotgun (WGS) entry which is preliminary data.</text>
</comment>
<evidence type="ECO:0000313" key="8">
    <source>
        <dbReference type="Proteomes" id="UP000036932"/>
    </source>
</evidence>
<evidence type="ECO:0000256" key="3">
    <source>
        <dbReference type="ARBA" id="ARBA00022989"/>
    </source>
</evidence>
<keyword evidence="2 5" id="KW-0812">Transmembrane</keyword>
<dbReference type="PANTHER" id="PTHR43077:SF10">
    <property type="entry name" value="TRANSPORT PERMEASE PROTEIN"/>
    <property type="match status" value="1"/>
</dbReference>